<dbReference type="InterPro" id="IPR013655">
    <property type="entry name" value="PAS_fold_3"/>
</dbReference>
<dbReference type="SUPFAM" id="SSF55781">
    <property type="entry name" value="GAF domain-like"/>
    <property type="match status" value="1"/>
</dbReference>
<sequence length="456" mass="49511">MRGFVSENFLDLLLDAVCAVTPSGDFVFVNAAFERIFGYGTQEVVGRNMMEFVHPHDRAPTLEAARRVMQGHLQLHFENRYIRKDGGVVHVRWTAQWVESAGLRVAVAHDITELHQSRALQAALYAISEAAHTAQDLFSLFESVHGIVGTLLDARNFAVLLFDDAKQLLHPAYQVDVMGRAPGPVSPADAPWLARLLGQASAEEAGDSPPGLLAAALPTQDGPIGALVLRSEDPEKGYGAADAELLHFIASQVATAIERKRLHVGLQTLAQRDQLTQLLNRRSFVERLSAAVRAAQERDSELSLLFLDLDEFKRVNDSMGHAMGDRLLQSVADRLGATVRSADVLARLGGDEFVVLLEQDIGGRGAYLLSSRIEQAFIQPFVVGDATLVVRPSIGAARFPADGRDAEELLGHADAAMYGVKRQRAASREPAAREQGRLGQSTPASAAAEPFYRSAD</sequence>
<dbReference type="GO" id="GO:0003824">
    <property type="term" value="F:catalytic activity"/>
    <property type="evidence" value="ECO:0007669"/>
    <property type="project" value="UniProtKB-ARBA"/>
</dbReference>
<feature type="domain" description="PAS" evidence="2">
    <location>
        <begin position="10"/>
        <end position="72"/>
    </location>
</feature>
<feature type="compositionally biased region" description="Basic and acidic residues" evidence="1">
    <location>
        <begin position="426"/>
        <end position="436"/>
    </location>
</feature>
<dbReference type="InterPro" id="IPR035965">
    <property type="entry name" value="PAS-like_dom_sf"/>
</dbReference>
<evidence type="ECO:0000256" key="1">
    <source>
        <dbReference type="SAM" id="MobiDB-lite"/>
    </source>
</evidence>
<dbReference type="Gene3D" id="3.30.70.270">
    <property type="match status" value="1"/>
</dbReference>
<evidence type="ECO:0000313" key="4">
    <source>
        <dbReference type="EMBL" id="RDI21415.1"/>
    </source>
</evidence>
<dbReference type="EMBL" id="QQAV01000009">
    <property type="protein sequence ID" value="RDI21415.1"/>
    <property type="molecule type" value="Genomic_DNA"/>
</dbReference>
<dbReference type="InterPro" id="IPR029016">
    <property type="entry name" value="GAF-like_dom_sf"/>
</dbReference>
<dbReference type="NCBIfam" id="TIGR00254">
    <property type="entry name" value="GGDEF"/>
    <property type="match status" value="1"/>
</dbReference>
<dbReference type="FunFam" id="3.30.70.270:FF:000001">
    <property type="entry name" value="Diguanylate cyclase domain protein"/>
    <property type="match status" value="1"/>
</dbReference>
<dbReference type="InterPro" id="IPR000160">
    <property type="entry name" value="GGDEF_dom"/>
</dbReference>
<proteinExistence type="predicted"/>
<protein>
    <submittedName>
        <fullName evidence="4">Diguanylate cyclase with PAS/PAC and GAF sensors</fullName>
    </submittedName>
</protein>
<dbReference type="CDD" id="cd00130">
    <property type="entry name" value="PAS"/>
    <property type="match status" value="1"/>
</dbReference>
<dbReference type="InterPro" id="IPR043128">
    <property type="entry name" value="Rev_trsase/Diguanyl_cyclase"/>
</dbReference>
<dbReference type="Pfam" id="PF00990">
    <property type="entry name" value="GGDEF"/>
    <property type="match status" value="1"/>
</dbReference>
<feature type="domain" description="GGDEF" evidence="3">
    <location>
        <begin position="300"/>
        <end position="435"/>
    </location>
</feature>
<dbReference type="InterPro" id="IPR003018">
    <property type="entry name" value="GAF"/>
</dbReference>
<evidence type="ECO:0000259" key="3">
    <source>
        <dbReference type="PROSITE" id="PS50887"/>
    </source>
</evidence>
<dbReference type="Pfam" id="PF08447">
    <property type="entry name" value="PAS_3"/>
    <property type="match status" value="1"/>
</dbReference>
<reference evidence="4 5" key="1">
    <citation type="submission" date="2018-07" db="EMBL/GenBank/DDBJ databases">
        <title>Genomic Encyclopedia of Type Strains, Phase IV (KMG-IV): sequencing the most valuable type-strain genomes for metagenomic binning, comparative biology and taxonomic classification.</title>
        <authorList>
            <person name="Goeker M."/>
        </authorList>
    </citation>
    <scope>NUCLEOTIDE SEQUENCE [LARGE SCALE GENOMIC DNA]</scope>
    <source>
        <strain evidence="4 5">DSM 21352</strain>
    </source>
</reference>
<dbReference type="InterPro" id="IPR029787">
    <property type="entry name" value="Nucleotide_cyclase"/>
</dbReference>
<comment type="caution">
    <text evidence="4">The sequence shown here is derived from an EMBL/GenBank/DDBJ whole genome shotgun (WGS) entry which is preliminary data.</text>
</comment>
<dbReference type="PROSITE" id="PS50887">
    <property type="entry name" value="GGDEF"/>
    <property type="match status" value="1"/>
</dbReference>
<feature type="region of interest" description="Disordered" evidence="1">
    <location>
        <begin position="421"/>
        <end position="456"/>
    </location>
</feature>
<dbReference type="SMART" id="SM00091">
    <property type="entry name" value="PAS"/>
    <property type="match status" value="1"/>
</dbReference>
<evidence type="ECO:0000259" key="2">
    <source>
        <dbReference type="PROSITE" id="PS50112"/>
    </source>
</evidence>
<dbReference type="PROSITE" id="PS50112">
    <property type="entry name" value="PAS"/>
    <property type="match status" value="1"/>
</dbReference>
<dbReference type="SUPFAM" id="SSF55785">
    <property type="entry name" value="PYP-like sensor domain (PAS domain)"/>
    <property type="match status" value="1"/>
</dbReference>
<dbReference type="Proteomes" id="UP000255265">
    <property type="component" value="Unassembled WGS sequence"/>
</dbReference>
<dbReference type="Gene3D" id="3.30.450.20">
    <property type="entry name" value="PAS domain"/>
    <property type="match status" value="1"/>
</dbReference>
<evidence type="ECO:0000313" key="5">
    <source>
        <dbReference type="Proteomes" id="UP000255265"/>
    </source>
</evidence>
<accession>A0A370FE84</accession>
<name>A0A370FE84_9BURK</name>
<dbReference type="Gene3D" id="3.30.450.40">
    <property type="match status" value="1"/>
</dbReference>
<dbReference type="Pfam" id="PF13492">
    <property type="entry name" value="GAF_3"/>
    <property type="match status" value="1"/>
</dbReference>
<dbReference type="CDD" id="cd01949">
    <property type="entry name" value="GGDEF"/>
    <property type="match status" value="1"/>
</dbReference>
<dbReference type="SUPFAM" id="SSF55073">
    <property type="entry name" value="Nucleotide cyclase"/>
    <property type="match status" value="1"/>
</dbReference>
<dbReference type="AlphaFoldDB" id="A0A370FE84"/>
<dbReference type="InterPro" id="IPR000014">
    <property type="entry name" value="PAS"/>
</dbReference>
<dbReference type="SMART" id="SM00267">
    <property type="entry name" value="GGDEF"/>
    <property type="match status" value="1"/>
</dbReference>
<dbReference type="PANTHER" id="PTHR46663">
    <property type="entry name" value="DIGUANYLATE CYCLASE DGCT-RELATED"/>
    <property type="match status" value="1"/>
</dbReference>
<keyword evidence="5" id="KW-1185">Reference proteome</keyword>
<organism evidence="4 5">
    <name type="scientific">Pseudacidovorax intermedius</name>
    <dbReference type="NCBI Taxonomy" id="433924"/>
    <lineage>
        <taxon>Bacteria</taxon>
        <taxon>Pseudomonadati</taxon>
        <taxon>Pseudomonadota</taxon>
        <taxon>Betaproteobacteria</taxon>
        <taxon>Burkholderiales</taxon>
        <taxon>Comamonadaceae</taxon>
        <taxon>Pseudacidovorax</taxon>
    </lineage>
</organism>
<dbReference type="NCBIfam" id="TIGR00229">
    <property type="entry name" value="sensory_box"/>
    <property type="match status" value="1"/>
</dbReference>
<dbReference type="PANTHER" id="PTHR46663:SF4">
    <property type="entry name" value="DIGUANYLATE CYCLASE DGCT-RELATED"/>
    <property type="match status" value="1"/>
</dbReference>
<gene>
    <name evidence="4" type="ORF">DFR41_109215</name>
</gene>
<dbReference type="InterPro" id="IPR052163">
    <property type="entry name" value="DGC-Regulatory_Protein"/>
</dbReference>